<dbReference type="Proteomes" id="UP000014184">
    <property type="component" value="Unassembled WGS sequence"/>
</dbReference>
<name>A0A9P2TCG4_THEFU</name>
<organism evidence="3 4">
    <name type="scientific">Thermobifida fusca TM51</name>
    <dbReference type="NCBI Taxonomy" id="1169414"/>
    <lineage>
        <taxon>Bacteria</taxon>
        <taxon>Bacillati</taxon>
        <taxon>Actinomycetota</taxon>
        <taxon>Actinomycetes</taxon>
        <taxon>Streptosporangiales</taxon>
        <taxon>Nocardiopsidaceae</taxon>
        <taxon>Thermobifida</taxon>
    </lineage>
</organism>
<proteinExistence type="predicted"/>
<evidence type="ECO:0000259" key="2">
    <source>
        <dbReference type="Pfam" id="PF10615"/>
    </source>
</evidence>
<gene>
    <name evidence="3" type="ORF">TM51_05842</name>
</gene>
<evidence type="ECO:0000313" key="3">
    <source>
        <dbReference type="EMBL" id="EOR71815.1"/>
    </source>
</evidence>
<feature type="domain" description="DUF2470" evidence="2">
    <location>
        <begin position="13"/>
        <end position="86"/>
    </location>
</feature>
<reference evidence="3 4" key="1">
    <citation type="journal article" date="2013" name="Genome Announc.">
        <title>Draft Genome Sequence of the Lignocellulose Decomposer Thermobifida fusca Strain TM51.</title>
        <authorList>
            <person name="Toth A."/>
            <person name="Barna T."/>
            <person name="Nagy I."/>
            <person name="Horvath B."/>
            <person name="Nagy I."/>
            <person name="Tancsics A."/>
            <person name="Kriszt B."/>
            <person name="Baka E."/>
            <person name="Fekete C."/>
            <person name="Kukolya J."/>
        </authorList>
    </citation>
    <scope>NUCLEOTIDE SEQUENCE [LARGE SCALE GENOMIC DNA]</scope>
    <source>
        <strain evidence="3 4">TM51</strain>
    </source>
</reference>
<dbReference type="Pfam" id="PF10615">
    <property type="entry name" value="DUF2470"/>
    <property type="match status" value="1"/>
</dbReference>
<evidence type="ECO:0000313" key="4">
    <source>
        <dbReference type="Proteomes" id="UP000014184"/>
    </source>
</evidence>
<evidence type="ECO:0000256" key="1">
    <source>
        <dbReference type="SAM" id="MobiDB-lite"/>
    </source>
</evidence>
<protein>
    <recommendedName>
        <fullName evidence="2">DUF2470 domain-containing protein</fullName>
    </recommendedName>
</protein>
<sequence length="144" mass="15391">MSATPFSPDVVAAVTQHMNDDHPDDTLLIVRAFGGYPEATAARMTGLDGTAGEYSATVDGREVAVRIPWSQPLTERAQIRTEVVRLYREACARLGVPRAGKPRRGRSTELPGAVPCPCDASAARSTASHRMTGKRAWAAPGHLP</sequence>
<dbReference type="InterPro" id="IPR037119">
    <property type="entry name" value="Haem_oxidase_HugZ-like_sf"/>
</dbReference>
<dbReference type="EMBL" id="AOSG01000026">
    <property type="protein sequence ID" value="EOR71815.1"/>
    <property type="molecule type" value="Genomic_DNA"/>
</dbReference>
<dbReference type="InterPro" id="IPR019595">
    <property type="entry name" value="DUF2470"/>
</dbReference>
<dbReference type="Gene3D" id="3.20.180.10">
    <property type="entry name" value="PNP-oxidase-like"/>
    <property type="match status" value="1"/>
</dbReference>
<keyword evidence="4" id="KW-1185">Reference proteome</keyword>
<dbReference type="AlphaFoldDB" id="A0A9P2TCG4"/>
<comment type="caution">
    <text evidence="3">The sequence shown here is derived from an EMBL/GenBank/DDBJ whole genome shotgun (WGS) entry which is preliminary data.</text>
</comment>
<feature type="region of interest" description="Disordered" evidence="1">
    <location>
        <begin position="124"/>
        <end position="144"/>
    </location>
</feature>
<accession>A0A9P2TCG4</accession>